<keyword evidence="1" id="KW-0812">Transmembrane</keyword>
<keyword evidence="3" id="KW-1185">Reference proteome</keyword>
<protein>
    <recommendedName>
        <fullName evidence="4">Transmembrane protein</fullName>
    </recommendedName>
</protein>
<evidence type="ECO:0008006" key="4">
    <source>
        <dbReference type="Google" id="ProtNLM"/>
    </source>
</evidence>
<reference evidence="2" key="1">
    <citation type="submission" date="2020-11" db="EMBL/GenBank/DDBJ databases">
        <authorList>
            <consortium name="DOE Joint Genome Institute"/>
            <person name="Ahrendt S."/>
            <person name="Riley R."/>
            <person name="Andreopoulos W."/>
            <person name="Labutti K."/>
            <person name="Pangilinan J."/>
            <person name="Ruiz-Duenas F.J."/>
            <person name="Barrasa J.M."/>
            <person name="Sanchez-Garcia M."/>
            <person name="Camarero S."/>
            <person name="Miyauchi S."/>
            <person name="Serrano A."/>
            <person name="Linde D."/>
            <person name="Babiker R."/>
            <person name="Drula E."/>
            <person name="Ayuso-Fernandez I."/>
            <person name="Pacheco R."/>
            <person name="Padilla G."/>
            <person name="Ferreira P."/>
            <person name="Barriuso J."/>
            <person name="Kellner H."/>
            <person name="Castanera R."/>
            <person name="Alfaro M."/>
            <person name="Ramirez L."/>
            <person name="Pisabarro A.G."/>
            <person name="Kuo A."/>
            <person name="Tritt A."/>
            <person name="Lipzen A."/>
            <person name="He G."/>
            <person name="Yan M."/>
            <person name="Ng V."/>
            <person name="Cullen D."/>
            <person name="Martin F."/>
            <person name="Rosso M.-N."/>
            <person name="Henrissat B."/>
            <person name="Hibbett D."/>
            <person name="Martinez A.T."/>
            <person name="Grigoriev I.V."/>
        </authorList>
    </citation>
    <scope>NUCLEOTIDE SEQUENCE</scope>
    <source>
        <strain evidence="2">CIRM-BRFM 674</strain>
    </source>
</reference>
<feature type="transmembrane region" description="Helical" evidence="1">
    <location>
        <begin position="125"/>
        <end position="146"/>
    </location>
</feature>
<evidence type="ECO:0000313" key="3">
    <source>
        <dbReference type="Proteomes" id="UP000807469"/>
    </source>
</evidence>
<dbReference type="AlphaFoldDB" id="A0A9P5YXE1"/>
<accession>A0A9P5YXE1</accession>
<comment type="caution">
    <text evidence="2">The sequence shown here is derived from an EMBL/GenBank/DDBJ whole genome shotgun (WGS) entry which is preliminary data.</text>
</comment>
<evidence type="ECO:0000313" key="2">
    <source>
        <dbReference type="EMBL" id="KAF9476848.1"/>
    </source>
</evidence>
<gene>
    <name evidence="2" type="ORF">BDN70DRAFT_881900</name>
</gene>
<evidence type="ECO:0000256" key="1">
    <source>
        <dbReference type="SAM" id="Phobius"/>
    </source>
</evidence>
<dbReference type="OrthoDB" id="3596006at2759"/>
<sequence>MFKYRFLRTHIQDFTAHAAHVHNADIEATTILSITLPCVSVLLFNAEYFVILFWPGQTYTRGYLRAKRGVFVAATAAALATVIASTIIVATRSASITGVDEATVQQLTALYFRPPLQYNTWPQNIAWVVLLWITVVLNIISTILLLKATQREERTMTTAPADDSMPSPSAGVIVVEKDSESEIKEKSIISARTEEVSV</sequence>
<proteinExistence type="predicted"/>
<keyword evidence="1" id="KW-1133">Transmembrane helix</keyword>
<feature type="transmembrane region" description="Helical" evidence="1">
    <location>
        <begin position="70"/>
        <end position="90"/>
    </location>
</feature>
<dbReference type="EMBL" id="MU155280">
    <property type="protein sequence ID" value="KAF9476848.1"/>
    <property type="molecule type" value="Genomic_DNA"/>
</dbReference>
<keyword evidence="1" id="KW-0472">Membrane</keyword>
<dbReference type="Proteomes" id="UP000807469">
    <property type="component" value="Unassembled WGS sequence"/>
</dbReference>
<name>A0A9P5YXE1_9AGAR</name>
<organism evidence="2 3">
    <name type="scientific">Pholiota conissans</name>
    <dbReference type="NCBI Taxonomy" id="109636"/>
    <lineage>
        <taxon>Eukaryota</taxon>
        <taxon>Fungi</taxon>
        <taxon>Dikarya</taxon>
        <taxon>Basidiomycota</taxon>
        <taxon>Agaricomycotina</taxon>
        <taxon>Agaricomycetes</taxon>
        <taxon>Agaricomycetidae</taxon>
        <taxon>Agaricales</taxon>
        <taxon>Agaricineae</taxon>
        <taxon>Strophariaceae</taxon>
        <taxon>Pholiota</taxon>
    </lineage>
</organism>